<reference evidence="7 8" key="1">
    <citation type="submission" date="2019-07" db="EMBL/GenBank/DDBJ databases">
        <title>Genomes of Cafeteria roenbergensis.</title>
        <authorList>
            <person name="Fischer M.G."/>
            <person name="Hackl T."/>
            <person name="Roman M."/>
        </authorList>
    </citation>
    <scope>NUCLEOTIDE SEQUENCE [LARGE SCALE GENOMIC DNA]</scope>
    <source>
        <strain evidence="7 8">Cflag</strain>
    </source>
</reference>
<evidence type="ECO:0000256" key="2">
    <source>
        <dbReference type="ARBA" id="ARBA00022763"/>
    </source>
</evidence>
<organism evidence="7 8">
    <name type="scientific">Cafeteria roenbergensis</name>
    <name type="common">Marine flagellate</name>
    <dbReference type="NCBI Taxonomy" id="33653"/>
    <lineage>
        <taxon>Eukaryota</taxon>
        <taxon>Sar</taxon>
        <taxon>Stramenopiles</taxon>
        <taxon>Bigyra</taxon>
        <taxon>Opalozoa</taxon>
        <taxon>Bicosoecida</taxon>
        <taxon>Cafeteriaceae</taxon>
        <taxon>Cafeteria</taxon>
    </lineage>
</organism>
<dbReference type="Gene3D" id="2.60.200.20">
    <property type="match status" value="1"/>
</dbReference>
<dbReference type="PANTHER" id="PTHR12162">
    <property type="entry name" value="NIBRIN-RELATED"/>
    <property type="match status" value="1"/>
</dbReference>
<evidence type="ECO:0000256" key="1">
    <source>
        <dbReference type="ARBA" id="ARBA00004123"/>
    </source>
</evidence>
<dbReference type="GO" id="GO:0000724">
    <property type="term" value="P:double-strand break repair via homologous recombination"/>
    <property type="evidence" value="ECO:0007669"/>
    <property type="project" value="TreeGrafter"/>
</dbReference>
<comment type="caution">
    <text evidence="7">The sequence shown here is derived from an EMBL/GenBank/DDBJ whole genome shotgun (WGS) entry which is preliminary data.</text>
</comment>
<gene>
    <name evidence="7" type="ORF">FNF31_05887</name>
</gene>
<protein>
    <recommendedName>
        <fullName evidence="6">FHA domain-containing protein</fullName>
    </recommendedName>
</protein>
<feature type="domain" description="FHA" evidence="6">
    <location>
        <begin position="8"/>
        <end position="58"/>
    </location>
</feature>
<evidence type="ECO:0000313" key="8">
    <source>
        <dbReference type="Proteomes" id="UP000325113"/>
    </source>
</evidence>
<keyword evidence="4" id="KW-0539">Nucleus</keyword>
<accession>A0A5A8CVQ3</accession>
<name>A0A5A8CVQ3_CAFRO</name>
<dbReference type="InterPro" id="IPR000253">
    <property type="entry name" value="FHA_dom"/>
</dbReference>
<dbReference type="InterPro" id="IPR008984">
    <property type="entry name" value="SMAD_FHA_dom_sf"/>
</dbReference>
<dbReference type="Pfam" id="PF00498">
    <property type="entry name" value="FHA"/>
    <property type="match status" value="1"/>
</dbReference>
<dbReference type="GO" id="GO:0007095">
    <property type="term" value="P:mitotic G2 DNA damage checkpoint signaling"/>
    <property type="evidence" value="ECO:0007669"/>
    <property type="project" value="InterPro"/>
</dbReference>
<dbReference type="SMART" id="SM00240">
    <property type="entry name" value="FHA"/>
    <property type="match status" value="1"/>
</dbReference>
<proteinExistence type="inferred from homology"/>
<keyword evidence="3" id="KW-0234">DNA repair</keyword>
<evidence type="ECO:0000313" key="7">
    <source>
        <dbReference type="EMBL" id="KAA0156534.1"/>
    </source>
</evidence>
<dbReference type="GO" id="GO:0003684">
    <property type="term" value="F:damaged DNA binding"/>
    <property type="evidence" value="ECO:0007669"/>
    <property type="project" value="TreeGrafter"/>
</dbReference>
<dbReference type="InterPro" id="IPR040227">
    <property type="entry name" value="Nibrin-rel"/>
</dbReference>
<dbReference type="CDD" id="cd00060">
    <property type="entry name" value="FHA"/>
    <property type="match status" value="1"/>
</dbReference>
<comment type="similarity">
    <text evidence="5">Belongs to the Nibrin family.</text>
</comment>
<comment type="subcellular location">
    <subcellularLocation>
        <location evidence="1">Nucleus</location>
    </subcellularLocation>
</comment>
<keyword evidence="2" id="KW-0227">DNA damage</keyword>
<evidence type="ECO:0000256" key="3">
    <source>
        <dbReference type="ARBA" id="ARBA00023204"/>
    </source>
</evidence>
<sequence>MWISVGSVKVGRSARDAQYVVVKADVSRLHAELSLEPSGTLRIADKSRTGTYVNGTRCPPDGTATVVPDGASVRLGAEATFTVRRVPLVLATSASLSTSARESIELAAKAMCIGLAPPGSAAAAADVLVCRAGRLSVRALTSIVRGLPVVLPSAMDAATALCNTRLDSAAAADHPLTSIAGAQRHAVTVGSTAVRLGSRRTLFGKDLFLFFDEPTHSGFASLLELAGAECRMLTSDPADIAEVADVIRNDVGHT</sequence>
<dbReference type="PROSITE" id="PS50006">
    <property type="entry name" value="FHA_DOMAIN"/>
    <property type="match status" value="1"/>
</dbReference>
<dbReference type="GO" id="GO:0030870">
    <property type="term" value="C:Mre11 complex"/>
    <property type="evidence" value="ECO:0007669"/>
    <property type="project" value="InterPro"/>
</dbReference>
<evidence type="ECO:0000256" key="5">
    <source>
        <dbReference type="ARBA" id="ARBA00044757"/>
    </source>
</evidence>
<dbReference type="Proteomes" id="UP000325113">
    <property type="component" value="Unassembled WGS sequence"/>
</dbReference>
<evidence type="ECO:0000256" key="4">
    <source>
        <dbReference type="ARBA" id="ARBA00023242"/>
    </source>
</evidence>
<dbReference type="SUPFAM" id="SSF49879">
    <property type="entry name" value="SMAD/FHA domain"/>
    <property type="match status" value="1"/>
</dbReference>
<dbReference type="PANTHER" id="PTHR12162:SF0">
    <property type="entry name" value="NIBRIN"/>
    <property type="match status" value="1"/>
</dbReference>
<evidence type="ECO:0000259" key="6">
    <source>
        <dbReference type="PROSITE" id="PS50006"/>
    </source>
</evidence>
<dbReference type="EMBL" id="VLTM01000081">
    <property type="protein sequence ID" value="KAA0156534.1"/>
    <property type="molecule type" value="Genomic_DNA"/>
</dbReference>
<dbReference type="AlphaFoldDB" id="A0A5A8CVQ3"/>